<name>X0X0W9_9ZZZZ</name>
<dbReference type="AlphaFoldDB" id="X0X0W9"/>
<gene>
    <name evidence="1" type="ORF">S01H1_48990</name>
</gene>
<accession>X0X0W9</accession>
<comment type="caution">
    <text evidence="1">The sequence shown here is derived from an EMBL/GenBank/DDBJ whole genome shotgun (WGS) entry which is preliminary data.</text>
</comment>
<dbReference type="EMBL" id="BARS01031483">
    <property type="protein sequence ID" value="GAG18651.1"/>
    <property type="molecule type" value="Genomic_DNA"/>
</dbReference>
<sequence length="121" mass="13949">MAEFLIYDKDHWMDKLNQAEYDKQMKHPHFAEKFLSRYQRGDIIEVRPDGFWTGSKAKGFNREVFRIISVPGLKPDKMYMEAIEAGTVTLKRRRFSISTGATQKATTVSSINDLSITDKNG</sequence>
<protein>
    <submittedName>
        <fullName evidence="1">Uncharacterized protein</fullName>
    </submittedName>
</protein>
<organism evidence="1">
    <name type="scientific">marine sediment metagenome</name>
    <dbReference type="NCBI Taxonomy" id="412755"/>
    <lineage>
        <taxon>unclassified sequences</taxon>
        <taxon>metagenomes</taxon>
        <taxon>ecological metagenomes</taxon>
    </lineage>
</organism>
<reference evidence="1" key="1">
    <citation type="journal article" date="2014" name="Front. Microbiol.">
        <title>High frequency of phylogenetically diverse reductive dehalogenase-homologous genes in deep subseafloor sedimentary metagenomes.</title>
        <authorList>
            <person name="Kawai M."/>
            <person name="Futagami T."/>
            <person name="Toyoda A."/>
            <person name="Takaki Y."/>
            <person name="Nishi S."/>
            <person name="Hori S."/>
            <person name="Arai W."/>
            <person name="Tsubouchi T."/>
            <person name="Morono Y."/>
            <person name="Uchiyama I."/>
            <person name="Ito T."/>
            <person name="Fujiyama A."/>
            <person name="Inagaki F."/>
            <person name="Takami H."/>
        </authorList>
    </citation>
    <scope>NUCLEOTIDE SEQUENCE</scope>
    <source>
        <strain evidence="1">Expedition CK06-06</strain>
    </source>
</reference>
<evidence type="ECO:0000313" key="1">
    <source>
        <dbReference type="EMBL" id="GAG18651.1"/>
    </source>
</evidence>
<proteinExistence type="predicted"/>